<evidence type="ECO:0000256" key="2">
    <source>
        <dbReference type="ARBA" id="ARBA00022679"/>
    </source>
</evidence>
<keyword evidence="1 4" id="KW-0489">Methyltransferase</keyword>
<dbReference type="RefSeq" id="WP_323451572.1">
    <property type="nucleotide sequence ID" value="NZ_BSBI01000022.1"/>
</dbReference>
<evidence type="ECO:0000313" key="4">
    <source>
        <dbReference type="EMBL" id="GLF99635.1"/>
    </source>
</evidence>
<dbReference type="Pfam" id="PF00588">
    <property type="entry name" value="SpoU_methylase"/>
    <property type="match status" value="1"/>
</dbReference>
<dbReference type="EMBL" id="BSBI01000022">
    <property type="protein sequence ID" value="GLF99635.1"/>
    <property type="molecule type" value="Genomic_DNA"/>
</dbReference>
<dbReference type="InterPro" id="IPR029028">
    <property type="entry name" value="Alpha/beta_knot_MTases"/>
</dbReference>
<evidence type="ECO:0000313" key="5">
    <source>
        <dbReference type="Proteomes" id="UP001291653"/>
    </source>
</evidence>
<dbReference type="GO" id="GO:0008168">
    <property type="term" value="F:methyltransferase activity"/>
    <property type="evidence" value="ECO:0007669"/>
    <property type="project" value="UniProtKB-KW"/>
</dbReference>
<evidence type="ECO:0000259" key="3">
    <source>
        <dbReference type="Pfam" id="PF00588"/>
    </source>
</evidence>
<dbReference type="Gene3D" id="3.40.1280.10">
    <property type="match status" value="1"/>
</dbReference>
<keyword evidence="2" id="KW-0808">Transferase</keyword>
<dbReference type="Proteomes" id="UP001291653">
    <property type="component" value="Unassembled WGS sequence"/>
</dbReference>
<feature type="domain" description="tRNA/rRNA methyltransferase SpoU type" evidence="3">
    <location>
        <begin position="24"/>
        <end position="165"/>
    </location>
</feature>
<evidence type="ECO:0000256" key="1">
    <source>
        <dbReference type="ARBA" id="ARBA00022603"/>
    </source>
</evidence>
<accession>A0ABQ5PAW5</accession>
<dbReference type="InterPro" id="IPR001537">
    <property type="entry name" value="SpoU_MeTrfase"/>
</dbReference>
<name>A0ABQ5PAW5_9ACTN</name>
<dbReference type="PANTHER" id="PTHR46429">
    <property type="entry name" value="23S RRNA (GUANOSINE-2'-O-)-METHYLTRANSFERASE RLMB"/>
    <property type="match status" value="1"/>
</dbReference>
<comment type="caution">
    <text evidence="4">The sequence shown here is derived from an EMBL/GenBank/DDBJ whole genome shotgun (WGS) entry which is preliminary data.</text>
</comment>
<keyword evidence="5" id="KW-1185">Reference proteome</keyword>
<dbReference type="PANTHER" id="PTHR46429:SF1">
    <property type="entry name" value="23S RRNA (GUANOSINE-2'-O-)-METHYLTRANSFERASE RLMB"/>
    <property type="match status" value="1"/>
</dbReference>
<dbReference type="CDD" id="cd18097">
    <property type="entry name" value="SpoU-like"/>
    <property type="match status" value="1"/>
</dbReference>
<dbReference type="SUPFAM" id="SSF75217">
    <property type="entry name" value="alpha/beta knot"/>
    <property type="match status" value="1"/>
</dbReference>
<organism evidence="4 5">
    <name type="scientific">Streptomyces yaizuensis</name>
    <dbReference type="NCBI Taxonomy" id="2989713"/>
    <lineage>
        <taxon>Bacteria</taxon>
        <taxon>Bacillati</taxon>
        <taxon>Actinomycetota</taxon>
        <taxon>Actinomycetes</taxon>
        <taxon>Kitasatosporales</taxon>
        <taxon>Streptomycetaceae</taxon>
        <taxon>Streptomyces</taxon>
    </lineage>
</organism>
<reference evidence="4 5" key="1">
    <citation type="submission" date="2022-10" db="EMBL/GenBank/DDBJ databases">
        <title>Draft genome sequence of Streptomyces sp. YSPA8.</title>
        <authorList>
            <person name="Moriuchi R."/>
            <person name="Dohra H."/>
            <person name="Yamamura H."/>
            <person name="Kodani S."/>
        </authorList>
    </citation>
    <scope>NUCLEOTIDE SEQUENCE [LARGE SCALE GENOMIC DNA]</scope>
    <source>
        <strain evidence="4 5">YSPA8</strain>
    </source>
</reference>
<dbReference type="GO" id="GO:0032259">
    <property type="term" value="P:methylation"/>
    <property type="evidence" value="ECO:0007669"/>
    <property type="project" value="UniProtKB-KW"/>
</dbReference>
<dbReference type="InterPro" id="IPR004441">
    <property type="entry name" value="rRNA_MeTrfase_TrmH"/>
</dbReference>
<protein>
    <submittedName>
        <fullName evidence="4">RNA methyltransferase</fullName>
    </submittedName>
</protein>
<gene>
    <name evidence="4" type="ORF">SYYSPA8_35080</name>
</gene>
<proteinExistence type="predicted"/>
<dbReference type="InterPro" id="IPR029026">
    <property type="entry name" value="tRNA_m1G_MTases_N"/>
</dbReference>
<sequence>MHQLRGTELKRLHRSWKRQSSARVALLLEGVQSPFNVGAIVRTAAALGVERLYLAGNTASPGNAKAQKVAMGTDRYLDVQLFENMAAAAERVRADGYRLVGLELTDESVPLHEADLTGAVCVAVGNEDHGISPNGLSHCDAVVFIPQLGRVGSLNVATALAVACYEVRRQDWTDAAAAPAQG</sequence>